<dbReference type="AlphaFoldDB" id="A0A381X264"/>
<organism evidence="1">
    <name type="scientific">marine metagenome</name>
    <dbReference type="NCBI Taxonomy" id="408172"/>
    <lineage>
        <taxon>unclassified sequences</taxon>
        <taxon>metagenomes</taxon>
        <taxon>ecological metagenomes</taxon>
    </lineage>
</organism>
<dbReference type="EMBL" id="UINC01013495">
    <property type="protein sequence ID" value="SVA58267.1"/>
    <property type="molecule type" value="Genomic_DNA"/>
</dbReference>
<evidence type="ECO:0008006" key="2">
    <source>
        <dbReference type="Google" id="ProtNLM"/>
    </source>
</evidence>
<protein>
    <recommendedName>
        <fullName evidence="2">DUF3224 domain-containing protein</fullName>
    </recommendedName>
</protein>
<accession>A0A381X264</accession>
<reference evidence="1" key="1">
    <citation type="submission" date="2018-05" db="EMBL/GenBank/DDBJ databases">
        <authorList>
            <person name="Lanie J.A."/>
            <person name="Ng W.-L."/>
            <person name="Kazmierczak K.M."/>
            <person name="Andrzejewski T.M."/>
            <person name="Davidsen T.M."/>
            <person name="Wayne K.J."/>
            <person name="Tettelin H."/>
            <person name="Glass J.I."/>
            <person name="Rusch D."/>
            <person name="Podicherti R."/>
            <person name="Tsui H.-C.T."/>
            <person name="Winkler M.E."/>
        </authorList>
    </citation>
    <scope>NUCLEOTIDE SEQUENCE</scope>
</reference>
<proteinExistence type="predicted"/>
<evidence type="ECO:0000313" key="1">
    <source>
        <dbReference type="EMBL" id="SVA58267.1"/>
    </source>
</evidence>
<gene>
    <name evidence="1" type="ORF">METZ01_LOCUS111121</name>
</gene>
<name>A0A381X264_9ZZZZ</name>
<sequence length="146" mass="16251">MSRRTLVRRYILRKLGGFMSEKIADFSLNHAGTTYSRNEAGQVVSYLNFEGEVSAYGGVYGTMKVVEEFTEASATSGTCSWIGEALNEDGTRLFGYGEGTWEQAPPDHNYKVTMEGEESDGRKTRSEGAVIFEEPARFEGTVYTRD</sequence>